<dbReference type="InterPro" id="IPR019734">
    <property type="entry name" value="TPR_rpt"/>
</dbReference>
<dbReference type="PROSITE" id="PS51257">
    <property type="entry name" value="PROKAR_LIPOPROTEIN"/>
    <property type="match status" value="1"/>
</dbReference>
<name>A0A2P7QH73_9SPHN</name>
<evidence type="ECO:0000313" key="5">
    <source>
        <dbReference type="Proteomes" id="UP000241167"/>
    </source>
</evidence>
<feature type="domain" description="SPOR" evidence="3">
    <location>
        <begin position="356"/>
        <end position="439"/>
    </location>
</feature>
<feature type="signal peptide" evidence="2">
    <location>
        <begin position="1"/>
        <end position="23"/>
    </location>
</feature>
<keyword evidence="5" id="KW-1185">Reference proteome</keyword>
<sequence>MMNNNKVLKFGFAGLALAGTMVACNPGTQAFRPNSVSTQASKADQQAMTFYAKANAASQQSDFAGALGHAERAVELSPQDVGFRMLLGDLYIKNGRFRSAETTFEDVLALDPGNVRAGLWVALTRIALDERGGAIAQLEDMKTAPAADLGLAYALAGETSRAIQLLEPAAREAGAAARVRQNLALAYALSGDWEKARITAAQDISPDQLSGRLQQWAALAKPNAPAAQVAAFVGATPSADDAGQPAHLALAPAVNEGVALAAAEQPAAVATPAIFEPLAAPSPQDAPVQNADMSDWVSARDQQDGEAAVETKPVYASAVETLVSAQPEAIRAVAPAKQAARSFRAAPAVLNSGTVTRGHGGFAVQLGAFSSPAAVERAWASAYKRYGFSSQTPLSTTVKLPKGVFHRLSVAGFDSRNDAARVCQVVKAKGGVCFVRAVAGDAPVQWASRYTGVRRG</sequence>
<dbReference type="PROSITE" id="PS51724">
    <property type="entry name" value="SPOR"/>
    <property type="match status" value="1"/>
</dbReference>
<dbReference type="InterPro" id="IPR007730">
    <property type="entry name" value="SPOR-like_dom"/>
</dbReference>
<dbReference type="Pfam" id="PF14559">
    <property type="entry name" value="TPR_19"/>
    <property type="match status" value="1"/>
</dbReference>
<gene>
    <name evidence="4" type="ORF">C7I55_22420</name>
</gene>
<evidence type="ECO:0000256" key="1">
    <source>
        <dbReference type="PROSITE-ProRule" id="PRU00339"/>
    </source>
</evidence>
<dbReference type="SUPFAM" id="SSF110997">
    <property type="entry name" value="Sporulation related repeat"/>
    <property type="match status" value="1"/>
</dbReference>
<keyword evidence="1" id="KW-0802">TPR repeat</keyword>
<dbReference type="Gene3D" id="1.25.40.10">
    <property type="entry name" value="Tetratricopeptide repeat domain"/>
    <property type="match status" value="1"/>
</dbReference>
<dbReference type="Pfam" id="PF05036">
    <property type="entry name" value="SPOR"/>
    <property type="match status" value="1"/>
</dbReference>
<dbReference type="InterPro" id="IPR011990">
    <property type="entry name" value="TPR-like_helical_dom_sf"/>
</dbReference>
<dbReference type="InterPro" id="IPR036680">
    <property type="entry name" value="SPOR-like_sf"/>
</dbReference>
<keyword evidence="2" id="KW-0732">Signal</keyword>
<organism evidence="4 5">
    <name type="scientific">Allosphingosinicella deserti</name>
    <dbReference type="NCBI Taxonomy" id="2116704"/>
    <lineage>
        <taxon>Bacteria</taxon>
        <taxon>Pseudomonadati</taxon>
        <taxon>Pseudomonadota</taxon>
        <taxon>Alphaproteobacteria</taxon>
        <taxon>Sphingomonadales</taxon>
        <taxon>Sphingomonadaceae</taxon>
        <taxon>Allosphingosinicella</taxon>
    </lineage>
</organism>
<dbReference type="AlphaFoldDB" id="A0A2P7QH73"/>
<dbReference type="PROSITE" id="PS50005">
    <property type="entry name" value="TPR"/>
    <property type="match status" value="1"/>
</dbReference>
<dbReference type="EMBL" id="PXYI01000009">
    <property type="protein sequence ID" value="PSJ37280.1"/>
    <property type="molecule type" value="Genomic_DNA"/>
</dbReference>
<dbReference type="GO" id="GO:0042834">
    <property type="term" value="F:peptidoglycan binding"/>
    <property type="evidence" value="ECO:0007669"/>
    <property type="project" value="InterPro"/>
</dbReference>
<evidence type="ECO:0000313" key="4">
    <source>
        <dbReference type="EMBL" id="PSJ37280.1"/>
    </source>
</evidence>
<proteinExistence type="predicted"/>
<evidence type="ECO:0000256" key="2">
    <source>
        <dbReference type="SAM" id="SignalP"/>
    </source>
</evidence>
<accession>A0A2P7QH73</accession>
<feature type="repeat" description="TPR" evidence="1">
    <location>
        <begin position="81"/>
        <end position="114"/>
    </location>
</feature>
<dbReference type="SUPFAM" id="SSF48452">
    <property type="entry name" value="TPR-like"/>
    <property type="match status" value="1"/>
</dbReference>
<dbReference type="Gene3D" id="3.30.70.1070">
    <property type="entry name" value="Sporulation related repeat"/>
    <property type="match status" value="1"/>
</dbReference>
<dbReference type="Proteomes" id="UP000241167">
    <property type="component" value="Unassembled WGS sequence"/>
</dbReference>
<protein>
    <submittedName>
        <fullName evidence="4">SPOR domain-containing protein</fullName>
    </submittedName>
</protein>
<evidence type="ECO:0000259" key="3">
    <source>
        <dbReference type="PROSITE" id="PS51724"/>
    </source>
</evidence>
<feature type="chain" id="PRO_5015181597" evidence="2">
    <location>
        <begin position="24"/>
        <end position="456"/>
    </location>
</feature>
<comment type="caution">
    <text evidence="4">The sequence shown here is derived from an EMBL/GenBank/DDBJ whole genome shotgun (WGS) entry which is preliminary data.</text>
</comment>
<reference evidence="4 5" key="1">
    <citation type="submission" date="2018-03" db="EMBL/GenBank/DDBJ databases">
        <title>The draft genome of Sphingosinicella sp. GL-C-18.</title>
        <authorList>
            <person name="Liu L."/>
            <person name="Li L."/>
            <person name="Liang L."/>
            <person name="Zhang X."/>
            <person name="Wang T."/>
        </authorList>
    </citation>
    <scope>NUCLEOTIDE SEQUENCE [LARGE SCALE GENOMIC DNA]</scope>
    <source>
        <strain evidence="4 5">GL-C-18</strain>
    </source>
</reference>
<dbReference type="SMART" id="SM00028">
    <property type="entry name" value="TPR"/>
    <property type="match status" value="3"/>
</dbReference>